<organism evidence="2 3">
    <name type="scientific">Hyalangium minutum</name>
    <dbReference type="NCBI Taxonomy" id="394096"/>
    <lineage>
        <taxon>Bacteria</taxon>
        <taxon>Pseudomonadati</taxon>
        <taxon>Myxococcota</taxon>
        <taxon>Myxococcia</taxon>
        <taxon>Myxococcales</taxon>
        <taxon>Cystobacterineae</taxon>
        <taxon>Archangiaceae</taxon>
        <taxon>Hyalangium</taxon>
    </lineage>
</organism>
<feature type="region of interest" description="Disordered" evidence="1">
    <location>
        <begin position="56"/>
        <end position="77"/>
    </location>
</feature>
<evidence type="ECO:0000256" key="1">
    <source>
        <dbReference type="SAM" id="MobiDB-lite"/>
    </source>
</evidence>
<dbReference type="OrthoDB" id="5520924at2"/>
<dbReference type="STRING" id="394096.DB31_3341"/>
<proteinExistence type="predicted"/>
<name>A0A085WU48_9BACT</name>
<dbReference type="AlphaFoldDB" id="A0A085WU48"/>
<keyword evidence="3" id="KW-1185">Reference proteome</keyword>
<evidence type="ECO:0000313" key="3">
    <source>
        <dbReference type="Proteomes" id="UP000028725"/>
    </source>
</evidence>
<evidence type="ECO:0000313" key="2">
    <source>
        <dbReference type="EMBL" id="KFE71211.1"/>
    </source>
</evidence>
<gene>
    <name evidence="2" type="ORF">DB31_3341</name>
</gene>
<sequence length="77" mass="8696">MADIDQVVLFQDRQGWSVKVLLRKGGSRRYRYASEAQARYFAAVFELGPRQLPPTAQVSRRMRRSASSGALPVDRIG</sequence>
<dbReference type="Proteomes" id="UP000028725">
    <property type="component" value="Unassembled WGS sequence"/>
</dbReference>
<accession>A0A085WU48</accession>
<reference evidence="2 3" key="1">
    <citation type="submission" date="2014-04" db="EMBL/GenBank/DDBJ databases">
        <title>Genome assembly of Hyalangium minutum DSM 14724.</title>
        <authorList>
            <person name="Sharma G."/>
            <person name="Subramanian S."/>
        </authorList>
    </citation>
    <scope>NUCLEOTIDE SEQUENCE [LARGE SCALE GENOMIC DNA]</scope>
    <source>
        <strain evidence="2 3">DSM 14724</strain>
    </source>
</reference>
<dbReference type="RefSeq" id="WP_044182887.1">
    <property type="nucleotide sequence ID" value="NZ_JMCB01000002.1"/>
</dbReference>
<comment type="caution">
    <text evidence="2">The sequence shown here is derived from an EMBL/GenBank/DDBJ whole genome shotgun (WGS) entry which is preliminary data.</text>
</comment>
<protein>
    <submittedName>
        <fullName evidence="2">Uncharacterized protein</fullName>
    </submittedName>
</protein>
<dbReference type="EMBL" id="JMCB01000002">
    <property type="protein sequence ID" value="KFE71211.1"/>
    <property type="molecule type" value="Genomic_DNA"/>
</dbReference>